<gene>
    <name evidence="1" type="ORF">O181_016157</name>
</gene>
<dbReference type="AlphaFoldDB" id="A0A9Q3GRE9"/>
<name>A0A9Q3GRE9_9BASI</name>
<evidence type="ECO:0000313" key="2">
    <source>
        <dbReference type="Proteomes" id="UP000765509"/>
    </source>
</evidence>
<organism evidence="1 2">
    <name type="scientific">Austropuccinia psidii MF-1</name>
    <dbReference type="NCBI Taxonomy" id="1389203"/>
    <lineage>
        <taxon>Eukaryota</taxon>
        <taxon>Fungi</taxon>
        <taxon>Dikarya</taxon>
        <taxon>Basidiomycota</taxon>
        <taxon>Pucciniomycotina</taxon>
        <taxon>Pucciniomycetes</taxon>
        <taxon>Pucciniales</taxon>
        <taxon>Sphaerophragmiaceae</taxon>
        <taxon>Austropuccinia</taxon>
    </lineage>
</organism>
<sequence>MSQFSEQTQKKFAKLQASHERMKTLTASMDKIFKTLQEGHSQLSKASEETNERLNKVFEEQHHRKRDRECYIGEEGEISISIPGWRQYVLSEREALKQLPEVSNWPRLSGTGEYDHMELMYYADGLFIDLPSIPDYWIAARPNTAFKGHASICVHRDEGNQFQKELAMVEEPNNQKVQQWYLDMAEDHFI</sequence>
<protein>
    <submittedName>
        <fullName evidence="1">Uncharacterized protein</fullName>
    </submittedName>
</protein>
<comment type="caution">
    <text evidence="1">The sequence shown here is derived from an EMBL/GenBank/DDBJ whole genome shotgun (WGS) entry which is preliminary data.</text>
</comment>
<accession>A0A9Q3GRE9</accession>
<proteinExistence type="predicted"/>
<evidence type="ECO:0000313" key="1">
    <source>
        <dbReference type="EMBL" id="MBW0476442.1"/>
    </source>
</evidence>
<keyword evidence="2" id="KW-1185">Reference proteome</keyword>
<reference evidence="1" key="1">
    <citation type="submission" date="2021-03" db="EMBL/GenBank/DDBJ databases">
        <title>Draft genome sequence of rust myrtle Austropuccinia psidii MF-1, a brazilian biotype.</title>
        <authorList>
            <person name="Quecine M.C."/>
            <person name="Pachon D.M.R."/>
            <person name="Bonatelli M.L."/>
            <person name="Correr F.H."/>
            <person name="Franceschini L.M."/>
            <person name="Leite T.F."/>
            <person name="Margarido G.R.A."/>
            <person name="Almeida C.A."/>
            <person name="Ferrarezi J.A."/>
            <person name="Labate C.A."/>
        </authorList>
    </citation>
    <scope>NUCLEOTIDE SEQUENCE</scope>
    <source>
        <strain evidence="1">MF-1</strain>
    </source>
</reference>
<dbReference type="EMBL" id="AVOT02004469">
    <property type="protein sequence ID" value="MBW0476442.1"/>
    <property type="molecule type" value="Genomic_DNA"/>
</dbReference>
<dbReference type="Proteomes" id="UP000765509">
    <property type="component" value="Unassembled WGS sequence"/>
</dbReference>